<dbReference type="InterPro" id="IPR017451">
    <property type="entry name" value="F-box-assoc_interact_dom"/>
</dbReference>
<evidence type="ECO:0000313" key="3">
    <source>
        <dbReference type="Proteomes" id="UP001064489"/>
    </source>
</evidence>
<dbReference type="PANTHER" id="PTHR31111:SF136">
    <property type="entry name" value="F-BOX ASSOCIATED DOMAIN-CONTAINING PROTEIN"/>
    <property type="match status" value="1"/>
</dbReference>
<evidence type="ECO:0000313" key="2">
    <source>
        <dbReference type="EMBL" id="KAI9178642.1"/>
    </source>
</evidence>
<dbReference type="Proteomes" id="UP001064489">
    <property type="component" value="Chromosome 5"/>
</dbReference>
<feature type="domain" description="F-box associated beta-propeller type 3" evidence="1">
    <location>
        <begin position="35"/>
        <end position="209"/>
    </location>
</feature>
<dbReference type="EMBL" id="JAJSOW010000102">
    <property type="protein sequence ID" value="KAI9178642.1"/>
    <property type="molecule type" value="Genomic_DNA"/>
</dbReference>
<organism evidence="2 3">
    <name type="scientific">Acer negundo</name>
    <name type="common">Box elder</name>
    <dbReference type="NCBI Taxonomy" id="4023"/>
    <lineage>
        <taxon>Eukaryota</taxon>
        <taxon>Viridiplantae</taxon>
        <taxon>Streptophyta</taxon>
        <taxon>Embryophyta</taxon>
        <taxon>Tracheophyta</taxon>
        <taxon>Spermatophyta</taxon>
        <taxon>Magnoliopsida</taxon>
        <taxon>eudicotyledons</taxon>
        <taxon>Gunneridae</taxon>
        <taxon>Pentapetalae</taxon>
        <taxon>rosids</taxon>
        <taxon>malvids</taxon>
        <taxon>Sapindales</taxon>
        <taxon>Sapindaceae</taxon>
        <taxon>Hippocastanoideae</taxon>
        <taxon>Acereae</taxon>
        <taxon>Acer</taxon>
    </lineage>
</organism>
<accession>A0AAD5IX50</accession>
<gene>
    <name evidence="2" type="ORF">LWI28_029085</name>
</gene>
<sequence length="215" mass="24500">MESISDGVQDKKSKLERGTLTRTIKMECLPEEITFNILSRNQLELPGSTLDSDKQQVFEFGFHPSTKEYKVIKIVYDQNISTTTRVPKVHILTLGRSSSGTTWRSIGNLPYRFVYGSRQVFVNRRFHWVFLPQNLVRLRPDSFLIVSFELADEKFREVPQPACPGDLEAGICHLAVLGGCLAVAGLALHASIEIYVMKNYNVKESWIKEYSIGHY</sequence>
<dbReference type="InterPro" id="IPR013187">
    <property type="entry name" value="F-box-assoc_dom_typ3"/>
</dbReference>
<comment type="caution">
    <text evidence="2">The sequence shown here is derived from an EMBL/GenBank/DDBJ whole genome shotgun (WGS) entry which is preliminary data.</text>
</comment>
<dbReference type="AlphaFoldDB" id="A0AAD5IX50"/>
<proteinExistence type="predicted"/>
<evidence type="ECO:0000259" key="1">
    <source>
        <dbReference type="Pfam" id="PF08268"/>
    </source>
</evidence>
<keyword evidence="3" id="KW-1185">Reference proteome</keyword>
<protein>
    <recommendedName>
        <fullName evidence="1">F-box associated beta-propeller type 3 domain-containing protein</fullName>
    </recommendedName>
</protein>
<dbReference type="NCBIfam" id="TIGR01640">
    <property type="entry name" value="F_box_assoc_1"/>
    <property type="match status" value="1"/>
</dbReference>
<reference evidence="2" key="2">
    <citation type="submission" date="2023-02" db="EMBL/GenBank/DDBJ databases">
        <authorList>
            <person name="Swenson N.G."/>
            <person name="Wegrzyn J.L."/>
            <person name="Mcevoy S.L."/>
        </authorList>
    </citation>
    <scope>NUCLEOTIDE SEQUENCE</scope>
    <source>
        <strain evidence="2">91603</strain>
        <tissue evidence="2">Leaf</tissue>
    </source>
</reference>
<reference evidence="2" key="1">
    <citation type="journal article" date="2022" name="Plant J.">
        <title>Strategies of tolerance reflected in two North American maple genomes.</title>
        <authorList>
            <person name="McEvoy S.L."/>
            <person name="Sezen U.U."/>
            <person name="Trouern-Trend A."/>
            <person name="McMahon S.M."/>
            <person name="Schaberg P.G."/>
            <person name="Yang J."/>
            <person name="Wegrzyn J.L."/>
            <person name="Swenson N.G."/>
        </authorList>
    </citation>
    <scope>NUCLEOTIDE SEQUENCE</scope>
    <source>
        <strain evidence="2">91603</strain>
    </source>
</reference>
<dbReference type="PANTHER" id="PTHR31111">
    <property type="entry name" value="BNAA05G37150D PROTEIN-RELATED"/>
    <property type="match status" value="1"/>
</dbReference>
<name>A0AAD5IX50_ACENE</name>
<dbReference type="Pfam" id="PF08268">
    <property type="entry name" value="FBA_3"/>
    <property type="match status" value="1"/>
</dbReference>